<evidence type="ECO:0000256" key="7">
    <source>
        <dbReference type="ARBA" id="ARBA00022525"/>
    </source>
</evidence>
<accession>A0A9W6MUK2</accession>
<reference evidence="15" key="1">
    <citation type="journal article" date="2014" name="Int. J. Syst. Evol. Microbiol.">
        <title>Complete genome sequence of Corynebacterium casei LMG S-19264T (=DSM 44701T), isolated from a smear-ripened cheese.</title>
        <authorList>
            <consortium name="US DOE Joint Genome Institute (JGI-PGF)"/>
            <person name="Walter F."/>
            <person name="Albersmeier A."/>
            <person name="Kalinowski J."/>
            <person name="Ruckert C."/>
        </authorList>
    </citation>
    <scope>NUCLEOTIDE SEQUENCE</scope>
    <source>
        <strain evidence="15">VKM B-2347</strain>
    </source>
</reference>
<dbReference type="GO" id="GO:0004630">
    <property type="term" value="F:phospholipase D activity"/>
    <property type="evidence" value="ECO:0007669"/>
    <property type="project" value="UniProtKB-EC"/>
</dbReference>
<evidence type="ECO:0000256" key="8">
    <source>
        <dbReference type="ARBA" id="ARBA00022801"/>
    </source>
</evidence>
<keyword evidence="9" id="KW-0442">Lipid degradation</keyword>
<comment type="caution">
    <text evidence="15">The sequence shown here is derived from an EMBL/GenBank/DDBJ whole genome shotgun (WGS) entry which is preliminary data.</text>
</comment>
<keyword evidence="16" id="KW-1185">Reference proteome</keyword>
<comment type="subcellular location">
    <subcellularLocation>
        <location evidence="3">Secreted</location>
    </subcellularLocation>
</comment>
<comment type="catalytic activity">
    <reaction evidence="1">
        <text>a 1,2-diacyl-sn-glycero-3-phosphocholine + H2O = a 1,2-diacyl-sn-glycero-3-phosphate + choline + H(+)</text>
        <dbReference type="Rhea" id="RHEA:14445"/>
        <dbReference type="ChEBI" id="CHEBI:15354"/>
        <dbReference type="ChEBI" id="CHEBI:15377"/>
        <dbReference type="ChEBI" id="CHEBI:15378"/>
        <dbReference type="ChEBI" id="CHEBI:57643"/>
        <dbReference type="ChEBI" id="CHEBI:58608"/>
        <dbReference type="EC" id="3.1.4.4"/>
    </reaction>
</comment>
<dbReference type="PROSITE" id="PS50035">
    <property type="entry name" value="PLD"/>
    <property type="match status" value="1"/>
</dbReference>
<dbReference type="PANTHER" id="PTHR43856">
    <property type="entry name" value="CARDIOLIPIN HYDROLASE"/>
    <property type="match status" value="1"/>
</dbReference>
<dbReference type="EMBL" id="BSFI01000002">
    <property type="protein sequence ID" value="GLK66745.1"/>
    <property type="molecule type" value="Genomic_DNA"/>
</dbReference>
<evidence type="ECO:0000259" key="14">
    <source>
        <dbReference type="PROSITE" id="PS50035"/>
    </source>
</evidence>
<dbReference type="InterPro" id="IPR051406">
    <property type="entry name" value="PLD_domain"/>
</dbReference>
<dbReference type="GO" id="GO:0016891">
    <property type="term" value="F:RNA endonuclease activity producing 5'-phosphomonoesters, hydrolytic mechanism"/>
    <property type="evidence" value="ECO:0007669"/>
    <property type="project" value="TreeGrafter"/>
</dbReference>
<feature type="region of interest" description="Disordered" evidence="12">
    <location>
        <begin position="187"/>
        <end position="208"/>
    </location>
</feature>
<evidence type="ECO:0000256" key="2">
    <source>
        <dbReference type="ARBA" id="ARBA00003145"/>
    </source>
</evidence>
<dbReference type="InterPro" id="IPR025202">
    <property type="entry name" value="PLD-like_dom"/>
</dbReference>
<keyword evidence="8" id="KW-0378">Hydrolase</keyword>
<evidence type="ECO:0000256" key="5">
    <source>
        <dbReference type="ARBA" id="ARBA00012027"/>
    </source>
</evidence>
<dbReference type="EC" id="3.1.4.4" evidence="5"/>
<evidence type="ECO:0000256" key="6">
    <source>
        <dbReference type="ARBA" id="ARBA00018392"/>
    </source>
</evidence>
<dbReference type="Pfam" id="PF13091">
    <property type="entry name" value="PLDc_2"/>
    <property type="match status" value="1"/>
</dbReference>
<gene>
    <name evidence="15" type="ORF">GCM10008179_03830</name>
</gene>
<dbReference type="GO" id="GO:0005576">
    <property type="term" value="C:extracellular region"/>
    <property type="evidence" value="ECO:0007669"/>
    <property type="project" value="UniProtKB-SubCell"/>
</dbReference>
<dbReference type="Gene3D" id="3.30.870.10">
    <property type="entry name" value="Endonuclease Chain A"/>
    <property type="match status" value="1"/>
</dbReference>
<feature type="chain" id="PRO_5040903541" description="Phospholipase D" evidence="13">
    <location>
        <begin position="22"/>
        <end position="208"/>
    </location>
</feature>
<keyword evidence="13" id="KW-0732">Signal</keyword>
<comment type="function">
    <text evidence="2">Could be a virulence factor.</text>
</comment>
<evidence type="ECO:0000256" key="11">
    <source>
        <dbReference type="ARBA" id="ARBA00029594"/>
    </source>
</evidence>
<keyword evidence="10" id="KW-0443">Lipid metabolism</keyword>
<dbReference type="RefSeq" id="WP_309298793.1">
    <property type="nucleotide sequence ID" value="NZ_BSFI01000002.1"/>
</dbReference>
<feature type="domain" description="PLD phosphodiesterase" evidence="14">
    <location>
        <begin position="124"/>
        <end position="151"/>
    </location>
</feature>
<keyword evidence="7" id="KW-0964">Secreted</keyword>
<evidence type="ECO:0000256" key="10">
    <source>
        <dbReference type="ARBA" id="ARBA00023098"/>
    </source>
</evidence>
<evidence type="ECO:0000256" key="12">
    <source>
        <dbReference type="SAM" id="MobiDB-lite"/>
    </source>
</evidence>
<evidence type="ECO:0000256" key="9">
    <source>
        <dbReference type="ARBA" id="ARBA00022963"/>
    </source>
</evidence>
<evidence type="ECO:0000256" key="1">
    <source>
        <dbReference type="ARBA" id="ARBA00000798"/>
    </source>
</evidence>
<reference evidence="15" key="2">
    <citation type="submission" date="2023-01" db="EMBL/GenBank/DDBJ databases">
        <authorList>
            <person name="Sun Q."/>
            <person name="Evtushenko L."/>
        </authorList>
    </citation>
    <scope>NUCLEOTIDE SEQUENCE</scope>
    <source>
        <strain evidence="15">VKM B-2347</strain>
    </source>
</reference>
<dbReference type="InterPro" id="IPR001736">
    <property type="entry name" value="PLipase_D/transphosphatidylase"/>
</dbReference>
<comment type="similarity">
    <text evidence="4">Belongs to the phospholipase D family.</text>
</comment>
<evidence type="ECO:0000313" key="16">
    <source>
        <dbReference type="Proteomes" id="UP001143372"/>
    </source>
</evidence>
<evidence type="ECO:0000313" key="15">
    <source>
        <dbReference type="EMBL" id="GLK66745.1"/>
    </source>
</evidence>
<dbReference type="AlphaFoldDB" id="A0A9W6MUK2"/>
<feature type="signal peptide" evidence="13">
    <location>
        <begin position="1"/>
        <end position="21"/>
    </location>
</feature>
<dbReference type="GO" id="GO:0006793">
    <property type="term" value="P:phosphorus metabolic process"/>
    <property type="evidence" value="ECO:0007669"/>
    <property type="project" value="UniProtKB-ARBA"/>
</dbReference>
<dbReference type="Proteomes" id="UP001143372">
    <property type="component" value="Unassembled WGS sequence"/>
</dbReference>
<name>A0A9W6MUK2_9HYPH</name>
<protein>
    <recommendedName>
        <fullName evidence="6">Phospholipase D</fullName>
        <ecNumber evidence="5">3.1.4.4</ecNumber>
    </recommendedName>
    <alternativeName>
        <fullName evidence="11">Choline phosphatase</fullName>
    </alternativeName>
</protein>
<proteinExistence type="inferred from homology"/>
<evidence type="ECO:0000256" key="4">
    <source>
        <dbReference type="ARBA" id="ARBA00008664"/>
    </source>
</evidence>
<dbReference type="GO" id="GO:0016042">
    <property type="term" value="P:lipid catabolic process"/>
    <property type="evidence" value="ECO:0007669"/>
    <property type="project" value="UniProtKB-KW"/>
</dbReference>
<sequence>MKSLKQLVFIVITLSSAPAWAQPAPAPTPDSVVTPMQAPAKLSVCFTPDHSCAPVLLQQIAAAQKEILVHAHNFTNRSIMKALIEAKKRGVDVRVIMTSRHERVQSNALLTLAKAGLPIFIDDKARVAHNKVMIFDRKAVTTGSYNLTYAADRKNAENLLLIQDSPVIVNAYVSNWQHRLDLSRPARVTGHAANDNKSKPDSDDDDDN</sequence>
<evidence type="ECO:0000256" key="3">
    <source>
        <dbReference type="ARBA" id="ARBA00004613"/>
    </source>
</evidence>
<evidence type="ECO:0000256" key="13">
    <source>
        <dbReference type="SAM" id="SignalP"/>
    </source>
</evidence>
<organism evidence="15 16">
    <name type="scientific">Hansschlegelia plantiphila</name>
    <dbReference type="NCBI Taxonomy" id="374655"/>
    <lineage>
        <taxon>Bacteria</taxon>
        <taxon>Pseudomonadati</taxon>
        <taxon>Pseudomonadota</taxon>
        <taxon>Alphaproteobacteria</taxon>
        <taxon>Hyphomicrobiales</taxon>
        <taxon>Methylopilaceae</taxon>
        <taxon>Hansschlegelia</taxon>
    </lineage>
</organism>
<dbReference type="SUPFAM" id="SSF56024">
    <property type="entry name" value="Phospholipase D/nuclease"/>
    <property type="match status" value="1"/>
</dbReference>
<dbReference type="PANTHER" id="PTHR43856:SF1">
    <property type="entry name" value="MITOCHONDRIAL CARDIOLIPIN HYDROLASE"/>
    <property type="match status" value="1"/>
</dbReference>
<dbReference type="CDD" id="cd09170">
    <property type="entry name" value="PLDc_Nuc"/>
    <property type="match status" value="1"/>
</dbReference>